<dbReference type="RefSeq" id="WP_023495066.1">
    <property type="nucleotide sequence ID" value="NZ_AYLO01000082.1"/>
</dbReference>
<dbReference type="NCBIfam" id="TIGR02391">
    <property type="entry name" value="hypoth_ymh"/>
    <property type="match status" value="1"/>
</dbReference>
<proteinExistence type="predicted"/>
<dbReference type="STRING" id="1116472.MGMO_85c00330"/>
<dbReference type="InterPro" id="IPR012654">
    <property type="entry name" value="CHP02391"/>
</dbReference>
<sequence>MPTLYDLQPDAASILALEPEELAGLALELINASEPNAQSRLHPTSFSDSGTIGPFAQADREQIRFAMAEGWNWLVNEGMLAPTPGGTNGWHFVTRRGKKIKNRDELAAYVNSILLPRSMLHPTIAKICWPTFMRGDYATAVFQAFKELEVAIRGVGNFKVDEYGVDLVRKAFDESTGSLTDQSIPAAERIALSDLMAGAISSYKNPHSHKKVQLGAEEACEMIILASHLLKIVEARQASSIEPPAVNDLIPEPE</sequence>
<gene>
    <name evidence="2" type="ORF">MGMO_85c00330</name>
</gene>
<evidence type="ECO:0000313" key="3">
    <source>
        <dbReference type="Proteomes" id="UP000017842"/>
    </source>
</evidence>
<reference evidence="2 3" key="1">
    <citation type="journal article" date="2013" name="Genome Announc.">
        <title>Draft Genome Sequence of the Methanotrophic Gammaproteobacterium Methyloglobulus morosus DSM 22980 Strain KoM1.</title>
        <authorList>
            <person name="Poehlein A."/>
            <person name="Deutzmann J.S."/>
            <person name="Daniel R."/>
            <person name="Simeonova D.D."/>
        </authorList>
    </citation>
    <scope>NUCLEOTIDE SEQUENCE [LARGE SCALE GENOMIC DNA]</scope>
    <source>
        <strain evidence="2 3">KoM1</strain>
    </source>
</reference>
<dbReference type="OrthoDB" id="5195054at2"/>
<dbReference type="Proteomes" id="UP000017842">
    <property type="component" value="Unassembled WGS sequence"/>
</dbReference>
<accession>V5C5A6</accession>
<organism evidence="2 3">
    <name type="scientific">Methyloglobulus morosus KoM1</name>
    <dbReference type="NCBI Taxonomy" id="1116472"/>
    <lineage>
        <taxon>Bacteria</taxon>
        <taxon>Pseudomonadati</taxon>
        <taxon>Pseudomonadota</taxon>
        <taxon>Gammaproteobacteria</taxon>
        <taxon>Methylococcales</taxon>
        <taxon>Methylococcaceae</taxon>
        <taxon>Methyloglobulus</taxon>
    </lineage>
</organism>
<dbReference type="EMBL" id="AYLO01000082">
    <property type="protein sequence ID" value="ESS71908.1"/>
    <property type="molecule type" value="Genomic_DNA"/>
</dbReference>
<feature type="domain" description="Conserved hypothetical protein CHP02391" evidence="1">
    <location>
        <begin position="120"/>
        <end position="232"/>
    </location>
</feature>
<dbReference type="eggNOG" id="ENOG50332M7">
    <property type="taxonomic scope" value="Bacteria"/>
</dbReference>
<dbReference type="Pfam" id="PF09509">
    <property type="entry name" value="Hypoth_Ymh"/>
    <property type="match status" value="1"/>
</dbReference>
<comment type="caution">
    <text evidence="2">The sequence shown here is derived from an EMBL/GenBank/DDBJ whole genome shotgun (WGS) entry which is preliminary data.</text>
</comment>
<evidence type="ECO:0000313" key="2">
    <source>
        <dbReference type="EMBL" id="ESS71908.1"/>
    </source>
</evidence>
<protein>
    <recommendedName>
        <fullName evidence="1">Conserved hypothetical protein CHP02391 domain-containing protein</fullName>
    </recommendedName>
</protein>
<dbReference type="AlphaFoldDB" id="V5C5A6"/>
<keyword evidence="3" id="KW-1185">Reference proteome</keyword>
<name>V5C5A6_9GAMM</name>
<evidence type="ECO:0000259" key="1">
    <source>
        <dbReference type="Pfam" id="PF09509"/>
    </source>
</evidence>